<evidence type="ECO:0000313" key="2">
    <source>
        <dbReference type="EMBL" id="QBQ67251.1"/>
    </source>
</evidence>
<dbReference type="AlphaFoldDB" id="A0A482M3A0"/>
<dbReference type="EMBL" id="MH909338">
    <property type="protein sequence ID" value="QBQ67251.1"/>
    <property type="molecule type" value="Genomic_DNA"/>
</dbReference>
<sequence>MLPVLSRSRRKRSEGLSGGADNGFYGKWLVMRHSADDFCVNFSLYV</sequence>
<geneLocation type="plasmid" evidence="2">
    <name>pA1759-KPC</name>
</geneLocation>
<keyword evidence="2" id="KW-0614">Plasmid</keyword>
<evidence type="ECO:0000256" key="1">
    <source>
        <dbReference type="SAM" id="MobiDB-lite"/>
    </source>
</evidence>
<accession>A0A482M3A0</accession>
<organism evidence="2">
    <name type="scientific">Klebsiella pneumoniae</name>
    <dbReference type="NCBI Taxonomy" id="573"/>
    <lineage>
        <taxon>Bacteria</taxon>
        <taxon>Pseudomonadati</taxon>
        <taxon>Pseudomonadota</taxon>
        <taxon>Gammaproteobacteria</taxon>
        <taxon>Enterobacterales</taxon>
        <taxon>Enterobacteriaceae</taxon>
        <taxon>Klebsiella/Raoultella group</taxon>
        <taxon>Klebsiella</taxon>
        <taxon>Klebsiella pneumoniae complex</taxon>
    </lineage>
</organism>
<protein>
    <submittedName>
        <fullName evidence="2">Uncharacterized protein</fullName>
    </submittedName>
</protein>
<name>A0A482M3A0_KLEPN</name>
<feature type="region of interest" description="Disordered" evidence="1">
    <location>
        <begin position="1"/>
        <end position="24"/>
    </location>
</feature>
<reference evidence="2" key="1">
    <citation type="submission" date="2018-09" db="EMBL/GenBank/DDBJ databases">
        <authorList>
            <person name="Zhou D."/>
        </authorList>
    </citation>
    <scope>NUCLEOTIDE SEQUENCE</scope>
    <source>
        <strain evidence="2">A1759</strain>
        <plasmid evidence="2">pA1759-KPC</plasmid>
    </source>
</reference>
<proteinExistence type="predicted"/>